<accession>A0A1M4ZA83</accession>
<gene>
    <name evidence="3" type="ORF">SAMN03080594_102757</name>
</gene>
<dbReference type="Pfam" id="PF07584">
    <property type="entry name" value="BatA"/>
    <property type="match status" value="1"/>
</dbReference>
<dbReference type="PANTHER" id="PTHR37464">
    <property type="entry name" value="BLL2463 PROTEIN"/>
    <property type="match status" value="1"/>
</dbReference>
<evidence type="ECO:0000259" key="2">
    <source>
        <dbReference type="Pfam" id="PF07584"/>
    </source>
</evidence>
<dbReference type="InterPro" id="IPR024163">
    <property type="entry name" value="Aerotolerance_reg_N"/>
</dbReference>
<dbReference type="NCBIfam" id="TIGR02226">
    <property type="entry name" value="two_anch"/>
    <property type="match status" value="1"/>
</dbReference>
<keyword evidence="4" id="KW-1185">Reference proteome</keyword>
<evidence type="ECO:0000313" key="4">
    <source>
        <dbReference type="Proteomes" id="UP000184406"/>
    </source>
</evidence>
<name>A0A1M4ZA83_9FLAO</name>
<dbReference type="PANTHER" id="PTHR37464:SF1">
    <property type="entry name" value="BLL2463 PROTEIN"/>
    <property type="match status" value="1"/>
</dbReference>
<keyword evidence="1" id="KW-0472">Membrane</keyword>
<keyword evidence="1" id="KW-1133">Transmembrane helix</keyword>
<proteinExistence type="predicted"/>
<feature type="transmembrane region" description="Helical" evidence="1">
    <location>
        <begin position="617"/>
        <end position="635"/>
    </location>
</feature>
<dbReference type="OrthoDB" id="9810200at2"/>
<reference evidence="4" key="1">
    <citation type="submission" date="2016-11" db="EMBL/GenBank/DDBJ databases">
        <authorList>
            <person name="Varghese N."/>
            <person name="Submissions S."/>
        </authorList>
    </citation>
    <scope>NUCLEOTIDE SEQUENCE [LARGE SCALE GENOMIC DNA]</scope>
    <source>
        <strain evidence="4">DSM 17539</strain>
    </source>
</reference>
<feature type="domain" description="Aerotolerance regulator N-terminal" evidence="2">
    <location>
        <begin position="1"/>
        <end position="76"/>
    </location>
</feature>
<dbReference type="Proteomes" id="UP000184406">
    <property type="component" value="Unassembled WGS sequence"/>
</dbReference>
<dbReference type="RefSeq" id="WP_072861545.1">
    <property type="nucleotide sequence ID" value="NZ_FQUX01000002.1"/>
</dbReference>
<evidence type="ECO:0000256" key="1">
    <source>
        <dbReference type="SAM" id="Phobius"/>
    </source>
</evidence>
<sequence>MLFKHPNLLWALLLLLIPIFIHLFQLRRFKKTPFTNVKILKKVEAQSRKSHSLKKWLLLFTRLLLLTALIVAFAQPFIPGKTALKSNEIVIYLDNSLSTQAKMGTATLLENMVQGILKSIPEEEVFTLFTNDKIFKEVRIGDIKNDLLALPYSNNQLQLKEINLKAKTLFSEAEGTRKDLVLISDFQKSINSPTIDSIPDINRHLVKLTPESLVNISIDTVFINSYSSDNLELKSILSTNTKLDNTPVSLYNGERLIAKTSVTFNNNKKGEVIFTIPANELINGEIVISDSGLNYDNQLYFNLAKQDKIKVLSVGDVDSDYLSRIYNKEVFQYSNLSLKSLNYSLLESQNLIILNELNTIPIALQNALQAFKNAGGSLVVIPSGEVNTENYNPFLMGLSNTLLISSVKEERKISQIAFSHPLYKNVFEKEVTNFQYPSVNSFYSIKSAMPKILSYQSGDPFLVGEDGTYLFTASISKENSNILNSPLIVPTLYNMGMASLKMPEIYEMIGSKTTVDIPVRLTKDRILKVSLKDFEFIPFQQSFTTKTTLTFNDYPEVSGIYNITDEGKTIKNISFNIPREESQLHYMDLDDLNASSKNDDISALFQNIEKDNSINELWKWFVILALAFIFIEVLIQKFLK</sequence>
<protein>
    <submittedName>
        <fullName evidence="3">N-terminal double-transmembrane domain-containing protein</fullName>
    </submittedName>
</protein>
<dbReference type="InterPro" id="IPR011933">
    <property type="entry name" value="Double_TM_dom"/>
</dbReference>
<evidence type="ECO:0000313" key="3">
    <source>
        <dbReference type="EMBL" id="SHF14963.1"/>
    </source>
</evidence>
<dbReference type="EMBL" id="FQUX01000002">
    <property type="protein sequence ID" value="SHF14963.1"/>
    <property type="molecule type" value="Genomic_DNA"/>
</dbReference>
<feature type="transmembrane region" description="Helical" evidence="1">
    <location>
        <begin position="6"/>
        <end position="24"/>
    </location>
</feature>
<dbReference type="AlphaFoldDB" id="A0A1M4ZA83"/>
<organism evidence="3 4">
    <name type="scientific">Arenibacter palladensis</name>
    <dbReference type="NCBI Taxonomy" id="237373"/>
    <lineage>
        <taxon>Bacteria</taxon>
        <taxon>Pseudomonadati</taxon>
        <taxon>Bacteroidota</taxon>
        <taxon>Flavobacteriia</taxon>
        <taxon>Flavobacteriales</taxon>
        <taxon>Flavobacteriaceae</taxon>
        <taxon>Arenibacter</taxon>
    </lineage>
</organism>
<feature type="transmembrane region" description="Helical" evidence="1">
    <location>
        <begin position="56"/>
        <end position="78"/>
    </location>
</feature>
<keyword evidence="1 3" id="KW-0812">Transmembrane</keyword>